<dbReference type="OrthoDB" id="9810445at2"/>
<comment type="cofactor">
    <cofactor evidence="6">
        <name>Zn(2+)</name>
        <dbReference type="ChEBI" id="CHEBI:29105"/>
    </cofactor>
    <text evidence="6">Binds 1 zinc ion per subunit.</text>
</comment>
<keyword evidence="3 6" id="KW-0378">Hydrolase</keyword>
<protein>
    <submittedName>
        <fullName evidence="7">Lipoprotein</fullName>
    </submittedName>
</protein>
<sequence>MRFLVIVSALLLGACSTSPTGRSQFMIISPQAAIVQSQKAYADTLKQLESKEQLSSDHRLADRVQRITGRLVSTAHDHYPSSRTWDWSVALIDDPEMVNAWCMAGGRMAVYTGLFEQLKLTDDEFAQIMGHEIAHALANHTAEQMSRAVAMQIGLSAVNAASDGNSAANQGAQLAAVLALQLPNSRTAESEADTIGLELATLAGYDPQAAVTLWRKMGDLSDKRPPEFLSTHPDPTTRLSALRDHANDVAGLNPKQIKAPIYPVNIVYQKDVVK</sequence>
<evidence type="ECO:0000313" key="8">
    <source>
        <dbReference type="Proteomes" id="UP000005615"/>
    </source>
</evidence>
<dbReference type="GO" id="GO:0051603">
    <property type="term" value="P:proteolysis involved in protein catabolic process"/>
    <property type="evidence" value="ECO:0007669"/>
    <property type="project" value="TreeGrafter"/>
</dbReference>
<accession>F3L549</accession>
<dbReference type="Pfam" id="PF01435">
    <property type="entry name" value="Peptidase_M48"/>
    <property type="match status" value="1"/>
</dbReference>
<dbReference type="PANTHER" id="PTHR22726">
    <property type="entry name" value="METALLOENDOPEPTIDASE OMA1"/>
    <property type="match status" value="1"/>
</dbReference>
<proteinExistence type="inferred from homology"/>
<dbReference type="eggNOG" id="COG0501">
    <property type="taxonomic scope" value="Bacteria"/>
</dbReference>
<dbReference type="GO" id="GO:0016020">
    <property type="term" value="C:membrane"/>
    <property type="evidence" value="ECO:0007669"/>
    <property type="project" value="TreeGrafter"/>
</dbReference>
<dbReference type="CDD" id="cd07331">
    <property type="entry name" value="M48C_Oma1_like"/>
    <property type="match status" value="1"/>
</dbReference>
<evidence type="ECO:0000313" key="7">
    <source>
        <dbReference type="EMBL" id="EGG28550.1"/>
    </source>
</evidence>
<dbReference type="EMBL" id="AEIG01000095">
    <property type="protein sequence ID" value="EGG28550.1"/>
    <property type="molecule type" value="Genomic_DNA"/>
</dbReference>
<dbReference type="STRING" id="2518989.IMCC3088_2828"/>
<keyword evidence="5 6" id="KW-0482">Metalloprotease</keyword>
<dbReference type="InterPro" id="IPR051156">
    <property type="entry name" value="Mito/Outer_Membr_Metalloprot"/>
</dbReference>
<reference evidence="7 8" key="1">
    <citation type="journal article" date="2011" name="J. Bacteriol.">
        <title>Genome sequence of strain IMCC3088, a proteorhodopsin-containing marine bacterium belonging to the OM60/NOR5 clade.</title>
        <authorList>
            <person name="Jang Y."/>
            <person name="Oh H.M."/>
            <person name="Kang I."/>
            <person name="Lee K."/>
            <person name="Yang S.J."/>
            <person name="Cho J.C."/>
        </authorList>
    </citation>
    <scope>NUCLEOTIDE SEQUENCE [LARGE SCALE GENOMIC DNA]</scope>
    <source>
        <strain evidence="7 8">IMCC3088</strain>
    </source>
</reference>
<keyword evidence="4 6" id="KW-0862">Zinc</keyword>
<evidence type="ECO:0000256" key="1">
    <source>
        <dbReference type="ARBA" id="ARBA00022670"/>
    </source>
</evidence>
<evidence type="ECO:0000256" key="6">
    <source>
        <dbReference type="RuleBase" id="RU003983"/>
    </source>
</evidence>
<organism evidence="7 8">
    <name type="scientific">Aequoribacter fuscus</name>
    <dbReference type="NCBI Taxonomy" id="2518989"/>
    <lineage>
        <taxon>Bacteria</taxon>
        <taxon>Pseudomonadati</taxon>
        <taxon>Pseudomonadota</taxon>
        <taxon>Gammaproteobacteria</taxon>
        <taxon>Cellvibrionales</taxon>
        <taxon>Halieaceae</taxon>
        <taxon>Aequoribacter</taxon>
    </lineage>
</organism>
<dbReference type="InterPro" id="IPR001915">
    <property type="entry name" value="Peptidase_M48"/>
</dbReference>
<dbReference type="PANTHER" id="PTHR22726:SF1">
    <property type="entry name" value="METALLOENDOPEPTIDASE OMA1, MITOCHONDRIAL"/>
    <property type="match status" value="1"/>
</dbReference>
<evidence type="ECO:0000256" key="2">
    <source>
        <dbReference type="ARBA" id="ARBA00022723"/>
    </source>
</evidence>
<keyword evidence="2" id="KW-0479">Metal-binding</keyword>
<name>F3L549_9GAMM</name>
<comment type="similarity">
    <text evidence="6">Belongs to the peptidase M48 family.</text>
</comment>
<keyword evidence="1 6" id="KW-0645">Protease</keyword>
<evidence type="ECO:0000256" key="3">
    <source>
        <dbReference type="ARBA" id="ARBA00022801"/>
    </source>
</evidence>
<keyword evidence="7" id="KW-0449">Lipoprotein</keyword>
<dbReference type="GO" id="GO:0046872">
    <property type="term" value="F:metal ion binding"/>
    <property type="evidence" value="ECO:0007669"/>
    <property type="project" value="UniProtKB-KW"/>
</dbReference>
<gene>
    <name evidence="7" type="ORF">IMCC3088_2828</name>
</gene>
<dbReference type="AlphaFoldDB" id="F3L549"/>
<dbReference type="PROSITE" id="PS51257">
    <property type="entry name" value="PROKAR_LIPOPROTEIN"/>
    <property type="match status" value="1"/>
</dbReference>
<keyword evidence="8" id="KW-1185">Reference proteome</keyword>
<comment type="caution">
    <text evidence="7">The sequence shown here is derived from an EMBL/GenBank/DDBJ whole genome shotgun (WGS) entry which is preliminary data.</text>
</comment>
<dbReference type="Proteomes" id="UP000005615">
    <property type="component" value="Unassembled WGS sequence"/>
</dbReference>
<dbReference type="GO" id="GO:0004222">
    <property type="term" value="F:metalloendopeptidase activity"/>
    <property type="evidence" value="ECO:0007669"/>
    <property type="project" value="InterPro"/>
</dbReference>
<dbReference type="Gene3D" id="3.30.2010.10">
    <property type="entry name" value="Metalloproteases ('zincins'), catalytic domain"/>
    <property type="match status" value="1"/>
</dbReference>
<evidence type="ECO:0000256" key="4">
    <source>
        <dbReference type="ARBA" id="ARBA00022833"/>
    </source>
</evidence>
<dbReference type="RefSeq" id="WP_009576973.1">
    <property type="nucleotide sequence ID" value="NZ_AEIG01000095.1"/>
</dbReference>
<evidence type="ECO:0000256" key="5">
    <source>
        <dbReference type="ARBA" id="ARBA00023049"/>
    </source>
</evidence>